<evidence type="ECO:0000313" key="8">
    <source>
        <dbReference type="Proteomes" id="UP000276379"/>
    </source>
</evidence>
<dbReference type="Gene3D" id="3.30.300.30">
    <property type="match status" value="2"/>
</dbReference>
<evidence type="ECO:0000256" key="3">
    <source>
        <dbReference type="ARBA" id="ARBA00022450"/>
    </source>
</evidence>
<comment type="caution">
    <text evidence="7">The sequence shown here is derived from an EMBL/GenBank/DDBJ whole genome shotgun (WGS) entry which is preliminary data.</text>
</comment>
<dbReference type="SUPFAM" id="SSF53474">
    <property type="entry name" value="alpha/beta-Hydrolases"/>
    <property type="match status" value="1"/>
</dbReference>
<dbReference type="GO" id="GO:0043041">
    <property type="term" value="P:amino acid activation for nonribosomal peptide biosynthetic process"/>
    <property type="evidence" value="ECO:0007669"/>
    <property type="project" value="TreeGrafter"/>
</dbReference>
<dbReference type="GO" id="GO:0017000">
    <property type="term" value="P:antibiotic biosynthetic process"/>
    <property type="evidence" value="ECO:0007669"/>
    <property type="project" value="UniProtKB-ARBA"/>
</dbReference>
<dbReference type="InterPro" id="IPR036736">
    <property type="entry name" value="ACP-like_sf"/>
</dbReference>
<feature type="region of interest" description="Disordered" evidence="5">
    <location>
        <begin position="2005"/>
        <end position="2030"/>
    </location>
</feature>
<keyword evidence="8" id="KW-1185">Reference proteome</keyword>
<sequence>MIPLSFAQQRLWFLDQMEGPSATYHIPLAVRMRGALDRAALRGALADVVARHEVLRTLFPAQEGTPHQSILAEEDVDLPLPVIPVTENALADTLGELAAKTFDLAHDLPLRATLLELAPEDHVLLLVVHHIASDGWSNAPLMRDLGIAYGARIEGGAPGWEPLPVQYADYTLWQQEVLGDADDPGSVLSSQLGFWKDTLAGLPDEVSLPADRPRPVVASYRGATHTVSCPAGTHRALTALARGTGTTFFMVAQAAVAALLTRSGAGTDIVIGSPVTGRGDEALDDLVGFFVNTLVLRTDTGGDPSFRELLRRAQKTDLAAWAHQDMPFDRLVEVLNPERSASRHPLFQVMLTVGQSLDAAAPELGSLETSLVIPELRIAKFDLTFGFQERSGGDGDPAGFDIVAEYATDLYDARTVRAVLDRLTRLLTAVAQAPDTPIGELDVLAADERRQLDTWAGPRTRAPQLSLDQLFSGKAAAAPDAVALVHEEQRITYAELDIWSNRLARHLTARGVTPGSLVAIHLERSPLLIASLLAVLKAGAGYTLLDPQFPLERLSKALEQTGPSVVISQAYLPALEHTAPLIDLTADATVIAATSGAAVETSGHPEAVACIMFTSGSTGTPKGVAASHRALAATFLGPDYLHFGPEQSYLQCSPISWDAFALEVFGPLLHGGTCVLQPGQHTDPHQIAELVERHRITTLQMTASLFNHMLDEHPAVFGVVREAMTAGEAASPTHTARALADHPHLHLINGYGPAESMGFTTTHPITTDTTDATSIPIGSPVTGKNAYVLGPNLELLPPNTPGELYVAGHGLAHGYIGQPALTADRFIANPYGPTGSRMYRTGDLARWNHRGELEYLGRADQQLKLRGFRIEPGEIENVLRGHPSVAQAAVAVREVRPDDKRLVAYVVPVAGGRIEPEALRRHAESALADYMVPAVFMALDVLPLTVNGKLDQRALPQPSLQGHTTDGRAPRTPAEEVLCTVFAEVLGLPSASVDDDFFRRGGHSLLATRLVSRVREIFGVRLLVRDLFRYPTVAALAERIAGDRAEASRPALVAGERPARLPLSPAQRRLWFLDQMEGPSATYNIPMAIRLTGDLDRAALRGALADVVGRHEALRTLFPAEHGEPRQQIVPADRAEVPFTVLGADEDILAARISEQAGRPFALDSELPLRSVLFELAPDHHVLLLVVHHIVSDGWSNTPLMRDLGTAYSARVEGAAPGWAPLPAQYADYTLWQQALLGDADDPDSLIAAQLGHWRNALEAVPDEVTLPADRPRPVVASYRGATHTVSCPAETHRALTALARETGTTFLMVAQAAVAALLTRSGAGTDIVLGSPVTGRADQALDDLVGFFVNTLVLRTDTSGAPSFRELLRRARDTDLAAWAHQDVPFDRLVEALNPERSASRHPLFQVMLTVGQSLGIGPELGPLATEFVVPELRIAKFDLTFGFEEHLAEDGGSAGFDICVEYATDLYDAGTVRAAVARLVRLLGAAAEAPDLPFGRLEILGEEERGRLTAWAGPDTSAPRLSLDRLFSERAARVPDSVAVVHEEQRITYAELDIWSNRLARHLTARGVTPGSLVAIHLERSPLLIASLLAVLKAGAGYTLLDPQFPLERLNGVLAQTDPAAVISQAYLPALEHTAPLIDLTADATVIAATSGAAVETSGHPEAVACIMFTSGSTGTPKGVAASHRALAATFLGPDYLHFGPEQSYLQCSPISWDAFALEVFGPLLHGGTCVLQPGQHTDPHQIAELVERHRITTLQMSASLFNHMLDEHPAVFGVVREAMTAGEAASPTHTARALADHPHLHLINGYGPAESMGFTTTHPITTDTTDATSIPIGSPVTGKNAYVLGPNLELLPPNTPGELYVAGHGLAHGYIGQPALTADRFTANPYGPPGSRMYRTGDLARWNHRGELEYLGRADQQLKLRGFRIEPGEIENVLRGHPSVAQAAVVIGDIRPGNKGLIAYVTPLDGARIDIAGLRAHASASLPDHMIPAAYVPLDALPRTTNGKLDRRALPQPDPDDQPRTGRGPRTPAEEVLCTLFAEVLGLPSAAVDDDFFHRGGHSLLATRLISRIRTIWSTHTTISDLFRYPTPALLAEHIAAGAGGGRANPLEAVLRIRGSAEASAPPLFCVHPISGISWGYAGLLRHIGEQHPVIGLQARHFTEPQRRPGSIAEMADDYLASIRAVQAHGPYHLIGWSFGGMVAHAVAARLERLGEEVRLLGLLDAYPLPEGFEPRPITGGDVLHGLLGEVPADVSVHCAEGSPDVRELALLVRDRAPGLGELDGPGAAAVVEATMANLDIRLRHVPDLSFGGDLLFFNATGTPAPLTAAEAWAPYVGGRIEEVDIDCRHAEMTEPEPLRAIGEILSGRLRPARR</sequence>
<evidence type="ECO:0000256" key="4">
    <source>
        <dbReference type="ARBA" id="ARBA00022553"/>
    </source>
</evidence>
<dbReference type="SUPFAM" id="SSF56801">
    <property type="entry name" value="Acetyl-CoA synthetase-like"/>
    <property type="match status" value="2"/>
</dbReference>
<dbReference type="FunFam" id="3.30.300.30:FF:000010">
    <property type="entry name" value="Enterobactin synthetase component F"/>
    <property type="match status" value="2"/>
</dbReference>
<dbReference type="InterPro" id="IPR023213">
    <property type="entry name" value="CAT-like_dom_sf"/>
</dbReference>
<dbReference type="GO" id="GO:0072330">
    <property type="term" value="P:monocarboxylic acid biosynthetic process"/>
    <property type="evidence" value="ECO:0007669"/>
    <property type="project" value="UniProtKB-ARBA"/>
</dbReference>
<dbReference type="CDD" id="cd19540">
    <property type="entry name" value="LCL_NRPS-like"/>
    <property type="match status" value="2"/>
</dbReference>
<dbReference type="GO" id="GO:0031177">
    <property type="term" value="F:phosphopantetheine binding"/>
    <property type="evidence" value="ECO:0007669"/>
    <property type="project" value="InterPro"/>
</dbReference>
<dbReference type="InterPro" id="IPR010071">
    <property type="entry name" value="AA_adenyl_dom"/>
</dbReference>
<comment type="cofactor">
    <cofactor evidence="1">
        <name>pantetheine 4'-phosphate</name>
        <dbReference type="ChEBI" id="CHEBI:47942"/>
    </cofactor>
</comment>
<name>A0A426RXU9_9ACTN</name>
<dbReference type="InterPro" id="IPR020845">
    <property type="entry name" value="AMP-binding_CS"/>
</dbReference>
<dbReference type="GO" id="GO:0003824">
    <property type="term" value="F:catalytic activity"/>
    <property type="evidence" value="ECO:0007669"/>
    <property type="project" value="InterPro"/>
</dbReference>
<comment type="similarity">
    <text evidence="2">Belongs to the ATP-dependent AMP-binding enzyme family.</text>
</comment>
<dbReference type="PROSITE" id="PS00455">
    <property type="entry name" value="AMP_BINDING"/>
    <property type="match status" value="2"/>
</dbReference>
<keyword evidence="3" id="KW-0596">Phosphopantetheine</keyword>
<keyword evidence="4" id="KW-0597">Phosphoprotein</keyword>
<dbReference type="FunFam" id="1.10.1200.10:FF:000016">
    <property type="entry name" value="Non-ribosomal peptide synthase"/>
    <property type="match status" value="1"/>
</dbReference>
<organism evidence="7 8">
    <name type="scientific">Streptomyces griseofuscus</name>
    <dbReference type="NCBI Taxonomy" id="146922"/>
    <lineage>
        <taxon>Bacteria</taxon>
        <taxon>Bacillati</taxon>
        <taxon>Actinomycetota</taxon>
        <taxon>Actinomycetes</taxon>
        <taxon>Kitasatosporales</taxon>
        <taxon>Streptomycetaceae</taxon>
        <taxon>Streptomyces</taxon>
    </lineage>
</organism>
<proteinExistence type="inferred from homology"/>
<evidence type="ECO:0000313" key="7">
    <source>
        <dbReference type="EMBL" id="RRQ80059.1"/>
    </source>
</evidence>
<dbReference type="Proteomes" id="UP000276379">
    <property type="component" value="Unassembled WGS sequence"/>
</dbReference>
<dbReference type="FunFam" id="3.30.559.10:FF:000012">
    <property type="entry name" value="Non-ribosomal peptide synthetase"/>
    <property type="match status" value="1"/>
</dbReference>
<dbReference type="InterPro" id="IPR009081">
    <property type="entry name" value="PP-bd_ACP"/>
</dbReference>
<dbReference type="NCBIfam" id="TIGR01733">
    <property type="entry name" value="AA-adenyl-dom"/>
    <property type="match status" value="2"/>
</dbReference>
<dbReference type="PROSITE" id="PS50075">
    <property type="entry name" value="CARRIER"/>
    <property type="match status" value="2"/>
</dbReference>
<dbReference type="Pfam" id="PF00668">
    <property type="entry name" value="Condensation"/>
    <property type="match status" value="2"/>
</dbReference>
<dbReference type="InterPro" id="IPR000873">
    <property type="entry name" value="AMP-dep_synth/lig_dom"/>
</dbReference>
<dbReference type="Pfam" id="PF00501">
    <property type="entry name" value="AMP-binding"/>
    <property type="match status" value="2"/>
</dbReference>
<dbReference type="EMBL" id="PDES01000017">
    <property type="protein sequence ID" value="RRQ80059.1"/>
    <property type="molecule type" value="Genomic_DNA"/>
</dbReference>
<dbReference type="Pfam" id="PF13193">
    <property type="entry name" value="AMP-binding_C"/>
    <property type="match status" value="2"/>
</dbReference>
<dbReference type="RefSeq" id="WP_125214999.1">
    <property type="nucleotide sequence ID" value="NZ_PDES01000017.1"/>
</dbReference>
<protein>
    <submittedName>
        <fullName evidence="7">Non-ribosomal peptide synthetase</fullName>
    </submittedName>
</protein>
<evidence type="ECO:0000256" key="2">
    <source>
        <dbReference type="ARBA" id="ARBA00006432"/>
    </source>
</evidence>
<dbReference type="SMART" id="SM00823">
    <property type="entry name" value="PKS_PP"/>
    <property type="match status" value="2"/>
</dbReference>
<dbReference type="Gene3D" id="3.40.50.1820">
    <property type="entry name" value="alpha/beta hydrolase"/>
    <property type="match status" value="1"/>
</dbReference>
<dbReference type="Gene3D" id="3.30.559.30">
    <property type="entry name" value="Nonribosomal peptide synthetase, condensation domain"/>
    <property type="match status" value="2"/>
</dbReference>
<dbReference type="InterPro" id="IPR001031">
    <property type="entry name" value="Thioesterase"/>
</dbReference>
<dbReference type="PANTHER" id="PTHR45527">
    <property type="entry name" value="NONRIBOSOMAL PEPTIDE SYNTHETASE"/>
    <property type="match status" value="1"/>
</dbReference>
<dbReference type="InterPro" id="IPR020806">
    <property type="entry name" value="PKS_PP-bd"/>
</dbReference>
<dbReference type="GO" id="GO:0044550">
    <property type="term" value="P:secondary metabolite biosynthetic process"/>
    <property type="evidence" value="ECO:0007669"/>
    <property type="project" value="TreeGrafter"/>
</dbReference>
<evidence type="ECO:0000256" key="5">
    <source>
        <dbReference type="SAM" id="MobiDB-lite"/>
    </source>
</evidence>
<dbReference type="InterPro" id="IPR025110">
    <property type="entry name" value="AMP-bd_C"/>
</dbReference>
<dbReference type="GO" id="GO:0005829">
    <property type="term" value="C:cytosol"/>
    <property type="evidence" value="ECO:0007669"/>
    <property type="project" value="TreeGrafter"/>
</dbReference>
<evidence type="ECO:0000256" key="1">
    <source>
        <dbReference type="ARBA" id="ARBA00001957"/>
    </source>
</evidence>
<evidence type="ECO:0000259" key="6">
    <source>
        <dbReference type="PROSITE" id="PS50075"/>
    </source>
</evidence>
<dbReference type="Gene3D" id="3.30.559.10">
    <property type="entry name" value="Chloramphenicol acetyltransferase-like domain"/>
    <property type="match status" value="2"/>
</dbReference>
<dbReference type="SUPFAM" id="SSF47336">
    <property type="entry name" value="ACP-like"/>
    <property type="match status" value="2"/>
</dbReference>
<feature type="domain" description="Carrier" evidence="6">
    <location>
        <begin position="2027"/>
        <end position="2102"/>
    </location>
</feature>
<dbReference type="Pfam" id="PF00975">
    <property type="entry name" value="Thioesterase"/>
    <property type="match status" value="1"/>
</dbReference>
<dbReference type="InterPro" id="IPR029058">
    <property type="entry name" value="AB_hydrolase_fold"/>
</dbReference>
<dbReference type="InterPro" id="IPR045851">
    <property type="entry name" value="AMP-bd_C_sf"/>
</dbReference>
<dbReference type="InterPro" id="IPR001242">
    <property type="entry name" value="Condensation_dom"/>
</dbReference>
<gene>
    <name evidence="7" type="ORF">CQW44_33610</name>
</gene>
<dbReference type="CDD" id="cd12117">
    <property type="entry name" value="A_NRPS_Srf_like"/>
    <property type="match status" value="2"/>
</dbReference>
<dbReference type="Gene3D" id="3.40.50.12780">
    <property type="entry name" value="N-terminal domain of ligase-like"/>
    <property type="match status" value="2"/>
</dbReference>
<dbReference type="Pfam" id="PF00550">
    <property type="entry name" value="PP-binding"/>
    <property type="match status" value="2"/>
</dbReference>
<dbReference type="PANTHER" id="PTHR45527:SF1">
    <property type="entry name" value="FATTY ACID SYNTHASE"/>
    <property type="match status" value="1"/>
</dbReference>
<dbReference type="GO" id="GO:0008610">
    <property type="term" value="P:lipid biosynthetic process"/>
    <property type="evidence" value="ECO:0007669"/>
    <property type="project" value="UniProtKB-ARBA"/>
</dbReference>
<dbReference type="Gene3D" id="1.10.1200.10">
    <property type="entry name" value="ACP-like"/>
    <property type="match status" value="1"/>
</dbReference>
<reference evidence="7 8" key="1">
    <citation type="submission" date="2017-10" db="EMBL/GenBank/DDBJ databases">
        <title>Draft genome of actinobacteria isolated from guarana (Paullinia cupana (Mart.) Ducke.</title>
        <authorList>
            <person name="Siqueira K.A."/>
            <person name="Liotti R.G."/>
            <person name="Mendes T.A."/>
            <person name="Soares M.A."/>
        </authorList>
    </citation>
    <scope>NUCLEOTIDE SEQUENCE [LARGE SCALE GENOMIC DNA]</scope>
    <source>
        <strain evidence="7 8">199</strain>
    </source>
</reference>
<accession>A0A426RXU9</accession>
<dbReference type="InterPro" id="IPR042099">
    <property type="entry name" value="ANL_N_sf"/>
</dbReference>
<dbReference type="SUPFAM" id="SSF52777">
    <property type="entry name" value="CoA-dependent acyltransferases"/>
    <property type="match status" value="4"/>
</dbReference>
<feature type="domain" description="Carrier" evidence="6">
    <location>
        <begin position="969"/>
        <end position="1044"/>
    </location>
</feature>